<dbReference type="STRING" id="133412.A0A1R1Y9P6"/>
<gene>
    <name evidence="2" type="ORF">AYI70_g2136</name>
</gene>
<keyword evidence="1" id="KW-0175">Coiled coil</keyword>
<dbReference type="GO" id="GO:0004590">
    <property type="term" value="F:orotidine-5'-phosphate decarboxylase activity"/>
    <property type="evidence" value="ECO:0007669"/>
    <property type="project" value="InterPro"/>
</dbReference>
<reference evidence="2 3" key="1">
    <citation type="submission" date="2017-01" db="EMBL/GenBank/DDBJ databases">
        <authorList>
            <person name="Mah S.A."/>
            <person name="Swanson W.J."/>
            <person name="Moy G.W."/>
            <person name="Vacquier V.D."/>
        </authorList>
    </citation>
    <scope>NUCLEOTIDE SEQUENCE [LARGE SCALE GENOMIC DNA]</scope>
    <source>
        <strain evidence="2 3">GSMNP</strain>
    </source>
</reference>
<protein>
    <submittedName>
        <fullName evidence="2">Uncharacterized protein</fullName>
    </submittedName>
</protein>
<evidence type="ECO:0000256" key="1">
    <source>
        <dbReference type="SAM" id="Coils"/>
    </source>
</evidence>
<accession>A0A1R1Y9P6</accession>
<comment type="caution">
    <text evidence="2">The sequence shown here is derived from an EMBL/GenBank/DDBJ whole genome shotgun (WGS) entry which is preliminary data.</text>
</comment>
<dbReference type="GO" id="GO:0006207">
    <property type="term" value="P:'de novo' pyrimidine nucleobase biosynthetic process"/>
    <property type="evidence" value="ECO:0007669"/>
    <property type="project" value="InterPro"/>
</dbReference>
<name>A0A1R1Y9P6_9FUNG</name>
<proteinExistence type="predicted"/>
<feature type="coiled-coil region" evidence="1">
    <location>
        <begin position="192"/>
        <end position="219"/>
    </location>
</feature>
<keyword evidence="3" id="KW-1185">Reference proteome</keyword>
<dbReference type="InterPro" id="IPR018089">
    <property type="entry name" value="OMPdecase_AS"/>
</dbReference>
<evidence type="ECO:0000313" key="2">
    <source>
        <dbReference type="EMBL" id="OMJ23647.1"/>
    </source>
</evidence>
<evidence type="ECO:0000313" key="3">
    <source>
        <dbReference type="Proteomes" id="UP000187283"/>
    </source>
</evidence>
<sequence>MSTISKIFNKKRSDSTVQYLTPQSDPSLGILKPSKHSVPSALVPDLSSKETSISSFADCYNSLRKSYSSENCSQYKDSNEEYPINLNSPAFLASKSQKPIQMTSKKSSSSLKFFKNIFKSKHSNGSIRSNSTASTSKLSDSLNIASNLIENEANSLNKDDHSSDIDESTALNTLYNLLNDLVDLNHQNRKKAEDLVVRFNFLQESFNELEEKLDSNKSNFSASRIRDKSDENTLKENTDGLSLMFFDEKINDIASTIADIKITCDSSINVFDLEPRIKNTSLQLAPKKTESSIKSFDSFRSNTASNLVSNKNNGMYESSYASRDSYSYLNDKNPDFYSKKPNLSYNTSISNTVSNTSAVTNSTATSIATNFQLSTPLPKYILLNKNKSFSSERVDDSSSLSSTRKDTNSYVYELVTNIPTSIPSSSTPQQVLDS</sequence>
<dbReference type="AlphaFoldDB" id="A0A1R1Y9P6"/>
<dbReference type="EMBL" id="LSSN01000503">
    <property type="protein sequence ID" value="OMJ23647.1"/>
    <property type="molecule type" value="Genomic_DNA"/>
</dbReference>
<dbReference type="PROSITE" id="PS00156">
    <property type="entry name" value="OMPDECASE"/>
    <property type="match status" value="1"/>
</dbReference>
<organism evidence="2 3">
    <name type="scientific">Smittium culicis</name>
    <dbReference type="NCBI Taxonomy" id="133412"/>
    <lineage>
        <taxon>Eukaryota</taxon>
        <taxon>Fungi</taxon>
        <taxon>Fungi incertae sedis</taxon>
        <taxon>Zoopagomycota</taxon>
        <taxon>Kickxellomycotina</taxon>
        <taxon>Harpellomycetes</taxon>
        <taxon>Harpellales</taxon>
        <taxon>Legeriomycetaceae</taxon>
        <taxon>Smittium</taxon>
    </lineage>
</organism>
<dbReference type="Proteomes" id="UP000187283">
    <property type="component" value="Unassembled WGS sequence"/>
</dbReference>
<dbReference type="OrthoDB" id="5578990at2759"/>